<protein>
    <submittedName>
        <fullName evidence="2">Uncharacterized protein</fullName>
    </submittedName>
</protein>
<organism evidence="2 3">
    <name type="scientific">Aspergillus ruber (strain CBS 135680)</name>
    <dbReference type="NCBI Taxonomy" id="1388766"/>
    <lineage>
        <taxon>Eukaryota</taxon>
        <taxon>Fungi</taxon>
        <taxon>Dikarya</taxon>
        <taxon>Ascomycota</taxon>
        <taxon>Pezizomycotina</taxon>
        <taxon>Eurotiomycetes</taxon>
        <taxon>Eurotiomycetidae</taxon>
        <taxon>Eurotiales</taxon>
        <taxon>Aspergillaceae</taxon>
        <taxon>Aspergillus</taxon>
        <taxon>Aspergillus subgen. Aspergillus</taxon>
    </lineage>
</organism>
<dbReference type="Proteomes" id="UP000019804">
    <property type="component" value="Unassembled WGS sequence"/>
</dbReference>
<gene>
    <name evidence="2" type="ORF">EURHEDRAFT_408967</name>
</gene>
<dbReference type="RefSeq" id="XP_040642316.1">
    <property type="nucleotide sequence ID" value="XM_040780960.1"/>
</dbReference>
<dbReference type="GeneID" id="63696084"/>
<keyword evidence="3" id="KW-1185">Reference proteome</keyword>
<name>A0A017SNT8_ASPRC</name>
<feature type="region of interest" description="Disordered" evidence="1">
    <location>
        <begin position="24"/>
        <end position="52"/>
    </location>
</feature>
<dbReference type="OrthoDB" id="5357531at2759"/>
<dbReference type="STRING" id="1388766.A0A017SNT8"/>
<evidence type="ECO:0000256" key="1">
    <source>
        <dbReference type="SAM" id="MobiDB-lite"/>
    </source>
</evidence>
<dbReference type="HOGENOM" id="CLU_148130_0_0_1"/>
<reference evidence="3" key="1">
    <citation type="journal article" date="2014" name="Nat. Commun.">
        <title>Genomic adaptations of the halophilic Dead Sea filamentous fungus Eurotium rubrum.</title>
        <authorList>
            <person name="Kis-Papo T."/>
            <person name="Weig A.R."/>
            <person name="Riley R."/>
            <person name="Persoh D."/>
            <person name="Salamov A."/>
            <person name="Sun H."/>
            <person name="Lipzen A."/>
            <person name="Wasser S.P."/>
            <person name="Rambold G."/>
            <person name="Grigoriev I.V."/>
            <person name="Nevo E."/>
        </authorList>
    </citation>
    <scope>NUCLEOTIDE SEQUENCE [LARGE SCALE GENOMIC DNA]</scope>
    <source>
        <strain evidence="3">CBS 135680</strain>
    </source>
</reference>
<dbReference type="EMBL" id="KK088413">
    <property type="protein sequence ID" value="EYE98628.1"/>
    <property type="molecule type" value="Genomic_DNA"/>
</dbReference>
<evidence type="ECO:0000313" key="3">
    <source>
        <dbReference type="Proteomes" id="UP000019804"/>
    </source>
</evidence>
<sequence>MYAARAAKPKLSLSISAAQNARSSFPLKSPSAAPRTPISPVPIPSPGAGAGAGAKRFSTLQPYAYVNNCSSKSILKKQPSHGAGADKRIKFKGTPTVHCVTPIENKEEYYGCHTRMGREERRWIVRE</sequence>
<evidence type="ECO:0000313" key="2">
    <source>
        <dbReference type="EMBL" id="EYE98628.1"/>
    </source>
</evidence>
<accession>A0A017SNT8</accession>
<proteinExistence type="predicted"/>
<dbReference type="AlphaFoldDB" id="A0A017SNT8"/>